<dbReference type="Pfam" id="PF00800">
    <property type="entry name" value="PDT"/>
    <property type="match status" value="1"/>
</dbReference>
<reference evidence="12" key="1">
    <citation type="journal article" date="2022" name="Genome Biol. Evol.">
        <title>A New Gene Family Diagnostic for Intracellular Biomineralization of Amorphous Ca Carbonates by Cyanobacteria.</title>
        <authorList>
            <person name="Benzerara K."/>
            <person name="Duprat E."/>
            <person name="Bitard-Feildel T."/>
            <person name="Caumes G."/>
            <person name="Cassier-Chauvat C."/>
            <person name="Chauvat F."/>
            <person name="Dezi M."/>
            <person name="Diop S.I."/>
            <person name="Gaschignard G."/>
            <person name="Gorgen S."/>
            <person name="Gugger M."/>
            <person name="Lopez-Garcia P."/>
            <person name="Millet M."/>
            <person name="Skouri-Panet F."/>
            <person name="Moreira D."/>
            <person name="Callebaut I."/>
        </authorList>
    </citation>
    <scope>NUCLEOTIDE SEQUENCE</scope>
    <source>
        <strain evidence="12">G9</strain>
    </source>
</reference>
<accession>A0ABT6F3P6</accession>
<dbReference type="Gene3D" id="3.40.190.10">
    <property type="entry name" value="Periplasmic binding protein-like II"/>
    <property type="match status" value="2"/>
</dbReference>
<dbReference type="PROSITE" id="PS51171">
    <property type="entry name" value="PREPHENATE_DEHYDR_3"/>
    <property type="match status" value="1"/>
</dbReference>
<dbReference type="PIRSF" id="PIRSF001500">
    <property type="entry name" value="Chor_mut_pdt_Ppr"/>
    <property type="match status" value="1"/>
</dbReference>
<dbReference type="InterPro" id="IPR001086">
    <property type="entry name" value="Preph_deHydtase"/>
</dbReference>
<evidence type="ECO:0000256" key="7">
    <source>
        <dbReference type="ARBA" id="ARBA00023239"/>
    </source>
</evidence>
<evidence type="ECO:0000256" key="1">
    <source>
        <dbReference type="ARBA" id="ARBA00004741"/>
    </source>
</evidence>
<proteinExistence type="predicted"/>
<evidence type="ECO:0000256" key="2">
    <source>
        <dbReference type="ARBA" id="ARBA00013147"/>
    </source>
</evidence>
<dbReference type="PANTHER" id="PTHR21022">
    <property type="entry name" value="PREPHENATE DEHYDRATASE P PROTEIN"/>
    <property type="match status" value="1"/>
</dbReference>
<gene>
    <name evidence="9 12" type="primary">pheA</name>
    <name evidence="12" type="ORF">L3556_15885</name>
</gene>
<evidence type="ECO:0000256" key="6">
    <source>
        <dbReference type="ARBA" id="ARBA00023222"/>
    </source>
</evidence>
<feature type="domain" description="ACT" evidence="11">
    <location>
        <begin position="203"/>
        <end position="280"/>
    </location>
</feature>
<dbReference type="CDD" id="cd13630">
    <property type="entry name" value="PBP2_PDT_1"/>
    <property type="match status" value="1"/>
</dbReference>
<dbReference type="PANTHER" id="PTHR21022:SF19">
    <property type="entry name" value="PREPHENATE DEHYDRATASE-RELATED"/>
    <property type="match status" value="1"/>
</dbReference>
<dbReference type="EMBL" id="JAKKUT010000008">
    <property type="protein sequence ID" value="MDG2992401.1"/>
    <property type="molecule type" value="Genomic_DNA"/>
</dbReference>
<keyword evidence="13" id="KW-1185">Reference proteome</keyword>
<sequence>MALSLAHLGPAGTYSEEAAKACAQWLTKTQDQTVELHSYSSIPATLKALALGETDLAIVPSENSVEGSVNMTLDALWQGPDLHIQHAIVRPIANTLITHATGLEQIKIIYSHPQALGQCQQWLQQQLPWAEQRLMTSTTEGLVYVQEDNTAAAIAAPWAASLHNLPILATDIQDFAHNCTRFWILSRSQGDGLPGPDDSHTSLAFSLKTNEPGSLVKSLNLLGDRQINLSRIESRPSKRALGDYVFFLDLEVNGRAATIAEGVEALAAYTDTLKIFGSYHYLYI</sequence>
<keyword evidence="5 9" id="KW-0057">Aromatic amino acid biosynthesis</keyword>
<evidence type="ECO:0000313" key="12">
    <source>
        <dbReference type="EMBL" id="MDG2992401.1"/>
    </source>
</evidence>
<dbReference type="RefSeq" id="WP_277868314.1">
    <property type="nucleotide sequence ID" value="NZ_JAKKUT010000008.1"/>
</dbReference>
<evidence type="ECO:0000256" key="5">
    <source>
        <dbReference type="ARBA" id="ARBA00023141"/>
    </source>
</evidence>
<comment type="pathway">
    <text evidence="1 9">Amino-acid biosynthesis; L-phenylalanine biosynthesis; phenylpyruvate from prephenate: step 1/1.</text>
</comment>
<dbReference type="SUPFAM" id="SSF53850">
    <property type="entry name" value="Periplasmic binding protein-like II"/>
    <property type="match status" value="1"/>
</dbReference>
<dbReference type="PROSITE" id="PS00858">
    <property type="entry name" value="PREPHENATE_DEHYDR_2"/>
    <property type="match status" value="1"/>
</dbReference>
<evidence type="ECO:0000259" key="11">
    <source>
        <dbReference type="PROSITE" id="PS51671"/>
    </source>
</evidence>
<comment type="catalytic activity">
    <reaction evidence="8 9">
        <text>prephenate + H(+) = 3-phenylpyruvate + CO2 + H2O</text>
        <dbReference type="Rhea" id="RHEA:21648"/>
        <dbReference type="ChEBI" id="CHEBI:15377"/>
        <dbReference type="ChEBI" id="CHEBI:15378"/>
        <dbReference type="ChEBI" id="CHEBI:16526"/>
        <dbReference type="ChEBI" id="CHEBI:18005"/>
        <dbReference type="ChEBI" id="CHEBI:29934"/>
        <dbReference type="EC" id="4.2.1.51"/>
    </reaction>
</comment>
<feature type="domain" description="Prephenate dehydratase" evidence="10">
    <location>
        <begin position="4"/>
        <end position="187"/>
    </location>
</feature>
<dbReference type="Gene3D" id="3.30.70.260">
    <property type="match status" value="1"/>
</dbReference>
<dbReference type="PROSITE" id="PS51671">
    <property type="entry name" value="ACT"/>
    <property type="match status" value="1"/>
</dbReference>
<evidence type="ECO:0000256" key="8">
    <source>
        <dbReference type="ARBA" id="ARBA00047848"/>
    </source>
</evidence>
<dbReference type="GO" id="GO:0004664">
    <property type="term" value="F:prephenate dehydratase activity"/>
    <property type="evidence" value="ECO:0007669"/>
    <property type="project" value="UniProtKB-EC"/>
</dbReference>
<dbReference type="Proteomes" id="UP001154265">
    <property type="component" value="Unassembled WGS sequence"/>
</dbReference>
<evidence type="ECO:0000256" key="9">
    <source>
        <dbReference type="RuleBase" id="RU361254"/>
    </source>
</evidence>
<dbReference type="SUPFAM" id="SSF55021">
    <property type="entry name" value="ACT-like"/>
    <property type="match status" value="1"/>
</dbReference>
<dbReference type="CDD" id="cd04905">
    <property type="entry name" value="ACT_CM-PDT"/>
    <property type="match status" value="1"/>
</dbReference>
<keyword evidence="7 9" id="KW-0456">Lyase</keyword>
<dbReference type="InterPro" id="IPR002912">
    <property type="entry name" value="ACT_dom"/>
</dbReference>
<reference evidence="12" key="2">
    <citation type="submission" date="2022-01" db="EMBL/GenBank/DDBJ databases">
        <authorList>
            <person name="Zivanovic Y."/>
            <person name="Moreira D."/>
            <person name="Lopez-Garcia P."/>
        </authorList>
    </citation>
    <scope>NUCLEOTIDE SEQUENCE</scope>
    <source>
        <strain evidence="12">G9</strain>
    </source>
</reference>
<dbReference type="InterPro" id="IPR018528">
    <property type="entry name" value="Preph_deHydtase_CS"/>
</dbReference>
<dbReference type="InterPro" id="IPR008242">
    <property type="entry name" value="Chor_mutase/pphenate_deHydtase"/>
</dbReference>
<evidence type="ECO:0000313" key="13">
    <source>
        <dbReference type="Proteomes" id="UP001154265"/>
    </source>
</evidence>
<dbReference type="InterPro" id="IPR045865">
    <property type="entry name" value="ACT-like_dom_sf"/>
</dbReference>
<keyword evidence="6 9" id="KW-0584">Phenylalanine biosynthesis</keyword>
<evidence type="ECO:0000256" key="4">
    <source>
        <dbReference type="ARBA" id="ARBA00022605"/>
    </source>
</evidence>
<keyword evidence="4 9" id="KW-0028">Amino-acid biosynthesis</keyword>
<name>A0ABT6F3P6_9SYNE</name>
<evidence type="ECO:0000256" key="3">
    <source>
        <dbReference type="ARBA" id="ARBA00021872"/>
    </source>
</evidence>
<organism evidence="12 13">
    <name type="scientific">Candidatus Synechococcus calcipolaris G9</name>
    <dbReference type="NCBI Taxonomy" id="1497997"/>
    <lineage>
        <taxon>Bacteria</taxon>
        <taxon>Bacillati</taxon>
        <taxon>Cyanobacteriota</taxon>
        <taxon>Cyanophyceae</taxon>
        <taxon>Synechococcales</taxon>
        <taxon>Synechococcaceae</taxon>
        <taxon>Synechococcus</taxon>
    </lineage>
</organism>
<evidence type="ECO:0000259" key="10">
    <source>
        <dbReference type="PROSITE" id="PS51171"/>
    </source>
</evidence>
<dbReference type="NCBIfam" id="NF008865">
    <property type="entry name" value="PRK11898.1"/>
    <property type="match status" value="1"/>
</dbReference>
<comment type="caution">
    <text evidence="12">The sequence shown here is derived from an EMBL/GenBank/DDBJ whole genome shotgun (WGS) entry which is preliminary data.</text>
</comment>
<dbReference type="EC" id="4.2.1.51" evidence="2 9"/>
<protein>
    <recommendedName>
        <fullName evidence="3 9">Prephenate dehydratase</fullName>
        <shortName evidence="9">PDT</shortName>
        <ecNumber evidence="2 9">4.2.1.51</ecNumber>
    </recommendedName>
</protein>